<dbReference type="InterPro" id="IPR014718">
    <property type="entry name" value="GH-type_carb-bd"/>
</dbReference>
<gene>
    <name evidence="2" type="ORF">MCOM1403_LOCUS10419</name>
</gene>
<evidence type="ECO:0000313" key="2">
    <source>
        <dbReference type="EMBL" id="CAD8523840.1"/>
    </source>
</evidence>
<dbReference type="AlphaFoldDB" id="A0A7S0IJN2"/>
<proteinExistence type="predicted"/>
<reference evidence="2" key="1">
    <citation type="submission" date="2021-01" db="EMBL/GenBank/DDBJ databases">
        <authorList>
            <person name="Corre E."/>
            <person name="Pelletier E."/>
            <person name="Niang G."/>
            <person name="Scheremetjew M."/>
            <person name="Finn R."/>
            <person name="Kale V."/>
            <person name="Holt S."/>
            <person name="Cochrane G."/>
            <person name="Meng A."/>
            <person name="Brown T."/>
            <person name="Cohen L."/>
        </authorList>
    </citation>
    <scope>NUCLEOTIDE SEQUENCE</scope>
    <source>
        <strain evidence="2">CCMP1723</strain>
    </source>
</reference>
<dbReference type="EMBL" id="HBEQ01012957">
    <property type="protein sequence ID" value="CAD8523840.1"/>
    <property type="molecule type" value="Transcribed_RNA"/>
</dbReference>
<protein>
    <recommendedName>
        <fullName evidence="3">Glucose-6-phosphate 1-epimerase</fullName>
    </recommendedName>
</protein>
<sequence length="458" mass="50841">MQSILNRKPRLHSHHIAHQRVPSPSTKLSGRCTSQLCGPVCSRVTRRRRNKICFGSVAQASKTTDSNLDHDNARDKVNPIRDILQDDAGIGVHELSRDIGFTDSTETLALSKEFSIPGCVRITDGRGGMPKVTLIHQSGSFCEVYLDGGNIHTWVLANGGEVFYAPDGTSYNRQTLNNWGTSLCFPQFGEGGERPGTPPSEQLLPRDGLAKMLKWTISQTGVKDDGNGEFPYVTIEVCDTDTSRALWDKHFYLSMQVSLQHDALEISVSVKNTGMQQLEFAAALKSHLAVTDIEAPQTNFIGLKNCVYVDNAMHAAKPRVRYSDTSDSCRLYGATDRVFLSSKSETGVEVGTGCTVFVRDISSEDEHGYHDRALFNEWKESDAENYRWYAGIAIGAIGKLIKVDPGLTHTGVVRLEVHDLSHRAETVRRKSKYDRVSLQDITKRTSFAFREEGLSELQ</sequence>
<dbReference type="Gene3D" id="2.70.98.10">
    <property type="match status" value="1"/>
</dbReference>
<feature type="compositionally biased region" description="Basic residues" evidence="1">
    <location>
        <begin position="7"/>
        <end position="18"/>
    </location>
</feature>
<name>A0A7S0IJN2_MICPS</name>
<organism evidence="2">
    <name type="scientific">Micromonas pusilla</name>
    <name type="common">Picoplanktonic green alga</name>
    <name type="synonym">Chromulina pusilla</name>
    <dbReference type="NCBI Taxonomy" id="38833"/>
    <lineage>
        <taxon>Eukaryota</taxon>
        <taxon>Viridiplantae</taxon>
        <taxon>Chlorophyta</taxon>
        <taxon>Mamiellophyceae</taxon>
        <taxon>Mamiellales</taxon>
        <taxon>Mamiellaceae</taxon>
        <taxon>Micromonas</taxon>
    </lineage>
</organism>
<dbReference type="PANTHER" id="PTHR11122">
    <property type="entry name" value="APOSPORY-ASSOCIATED PROTEIN C-RELATED"/>
    <property type="match status" value="1"/>
</dbReference>
<feature type="region of interest" description="Disordered" evidence="1">
    <location>
        <begin position="1"/>
        <end position="28"/>
    </location>
</feature>
<accession>A0A7S0IJN2</accession>
<dbReference type="GO" id="GO:0005737">
    <property type="term" value="C:cytoplasm"/>
    <property type="evidence" value="ECO:0007669"/>
    <property type="project" value="TreeGrafter"/>
</dbReference>
<dbReference type="GO" id="GO:0030246">
    <property type="term" value="F:carbohydrate binding"/>
    <property type="evidence" value="ECO:0007669"/>
    <property type="project" value="InterPro"/>
</dbReference>
<dbReference type="InterPro" id="IPR011013">
    <property type="entry name" value="Gal_mutarotase_sf_dom"/>
</dbReference>
<evidence type="ECO:0008006" key="3">
    <source>
        <dbReference type="Google" id="ProtNLM"/>
    </source>
</evidence>
<dbReference type="GO" id="GO:0005975">
    <property type="term" value="P:carbohydrate metabolic process"/>
    <property type="evidence" value="ECO:0007669"/>
    <property type="project" value="InterPro"/>
</dbReference>
<evidence type="ECO:0000256" key="1">
    <source>
        <dbReference type="SAM" id="MobiDB-lite"/>
    </source>
</evidence>
<dbReference type="GO" id="GO:0047938">
    <property type="term" value="F:glucose-6-phosphate 1-epimerase activity"/>
    <property type="evidence" value="ECO:0007669"/>
    <property type="project" value="TreeGrafter"/>
</dbReference>
<dbReference type="SUPFAM" id="SSF74650">
    <property type="entry name" value="Galactose mutarotase-like"/>
    <property type="match status" value="1"/>
</dbReference>
<dbReference type="PANTHER" id="PTHR11122:SF13">
    <property type="entry name" value="GLUCOSE-6-PHOSPHATE 1-EPIMERASE"/>
    <property type="match status" value="1"/>
</dbReference>